<proteinExistence type="predicted"/>
<protein>
    <submittedName>
        <fullName evidence="1">Uncharacterized protein</fullName>
    </submittedName>
</protein>
<dbReference type="AlphaFoldDB" id="A0AAQ3L8N3"/>
<evidence type="ECO:0000313" key="2">
    <source>
        <dbReference type="Proteomes" id="UP001327560"/>
    </source>
</evidence>
<reference evidence="1 2" key="1">
    <citation type="submission" date="2023-10" db="EMBL/GenBank/DDBJ databases">
        <title>Chromosome-scale genome assembly provides insights into flower coloration mechanisms of Canna indica.</title>
        <authorList>
            <person name="Li C."/>
        </authorList>
    </citation>
    <scope>NUCLEOTIDE SEQUENCE [LARGE SCALE GENOMIC DNA]</scope>
    <source>
        <tissue evidence="1">Flower</tissue>
    </source>
</reference>
<organism evidence="1 2">
    <name type="scientific">Canna indica</name>
    <name type="common">Indian-shot</name>
    <dbReference type="NCBI Taxonomy" id="4628"/>
    <lineage>
        <taxon>Eukaryota</taxon>
        <taxon>Viridiplantae</taxon>
        <taxon>Streptophyta</taxon>
        <taxon>Embryophyta</taxon>
        <taxon>Tracheophyta</taxon>
        <taxon>Spermatophyta</taxon>
        <taxon>Magnoliopsida</taxon>
        <taxon>Liliopsida</taxon>
        <taxon>Zingiberales</taxon>
        <taxon>Cannaceae</taxon>
        <taxon>Canna</taxon>
    </lineage>
</organism>
<dbReference type="EMBL" id="CP136898">
    <property type="protein sequence ID" value="WOL20381.1"/>
    <property type="molecule type" value="Genomic_DNA"/>
</dbReference>
<accession>A0AAQ3L8N3</accession>
<name>A0AAQ3L8N3_9LILI</name>
<keyword evidence="2" id="KW-1185">Reference proteome</keyword>
<dbReference type="Proteomes" id="UP001327560">
    <property type="component" value="Chromosome 9"/>
</dbReference>
<gene>
    <name evidence="1" type="ORF">Cni_G29186</name>
</gene>
<evidence type="ECO:0000313" key="1">
    <source>
        <dbReference type="EMBL" id="WOL20381.1"/>
    </source>
</evidence>
<sequence length="133" mass="14945">MITVHTRSASIRARSRLRLPDRLPRLHLLLDHVNRVLWFLRSASLPGFSVQHFFLPHSRLLVSSLVSAINTGLHPNLVSADLWFPPSPPNLPLLIASEDEFKNQSQDSQIDKVISIGYESRGLYQLVMPSSAA</sequence>